<evidence type="ECO:0000313" key="4">
    <source>
        <dbReference type="EMBL" id="HIV03715.1"/>
    </source>
</evidence>
<evidence type="ECO:0000256" key="3">
    <source>
        <dbReference type="SAM" id="SignalP"/>
    </source>
</evidence>
<sequence length="256" mass="28996">MKSESRILLSCLFAALAFPFAVPADAAFWRDDGKPRVVREAERRERERQDTQWTPENIRDNPELFLRDAIGACDLLKDKIEAQDIAFILLKKSAARKVDDAGSMIRRYTKFLEEAKKQYKLATAEGGSFPVTINGFELNEEELSDKVSDALERVELAEKQKATNSAIVKKVGIRQGVLKKKSRELRSIRRKLVLQLEQVKMNQALGEIDALSEVLGAIKDMAIEIDEDPTKLSLDDITEEDPDKARRQSAEDFLES</sequence>
<name>A0A9D1T0M8_9BACT</name>
<evidence type="ECO:0008006" key="6">
    <source>
        <dbReference type="Google" id="ProtNLM"/>
    </source>
</evidence>
<dbReference type="Proteomes" id="UP000886812">
    <property type="component" value="Unassembled WGS sequence"/>
</dbReference>
<comment type="caution">
    <text evidence="4">The sequence shown here is derived from an EMBL/GenBank/DDBJ whole genome shotgun (WGS) entry which is preliminary data.</text>
</comment>
<gene>
    <name evidence="4" type="ORF">IAC75_01000</name>
</gene>
<accession>A0A9D1T0M8</accession>
<keyword evidence="1" id="KW-0175">Coiled coil</keyword>
<feature type="signal peptide" evidence="3">
    <location>
        <begin position="1"/>
        <end position="26"/>
    </location>
</feature>
<feature type="coiled-coil region" evidence="1">
    <location>
        <begin position="105"/>
        <end position="160"/>
    </location>
</feature>
<dbReference type="AlphaFoldDB" id="A0A9D1T0M8"/>
<reference evidence="4" key="1">
    <citation type="submission" date="2020-10" db="EMBL/GenBank/DDBJ databases">
        <authorList>
            <person name="Gilroy R."/>
        </authorList>
    </citation>
    <scope>NUCLEOTIDE SEQUENCE</scope>
    <source>
        <strain evidence="4">10669</strain>
    </source>
</reference>
<dbReference type="EMBL" id="DVOG01000028">
    <property type="protein sequence ID" value="HIV03715.1"/>
    <property type="molecule type" value="Genomic_DNA"/>
</dbReference>
<feature type="region of interest" description="Disordered" evidence="2">
    <location>
        <begin position="232"/>
        <end position="256"/>
    </location>
</feature>
<protein>
    <recommendedName>
        <fullName evidence="6">DUF5667 domain-containing protein</fullName>
    </recommendedName>
</protein>
<proteinExistence type="predicted"/>
<evidence type="ECO:0000256" key="2">
    <source>
        <dbReference type="SAM" id="MobiDB-lite"/>
    </source>
</evidence>
<evidence type="ECO:0000256" key="1">
    <source>
        <dbReference type="SAM" id="Coils"/>
    </source>
</evidence>
<feature type="chain" id="PRO_5039344247" description="DUF5667 domain-containing protein" evidence="3">
    <location>
        <begin position="27"/>
        <end position="256"/>
    </location>
</feature>
<keyword evidence="3" id="KW-0732">Signal</keyword>
<evidence type="ECO:0000313" key="5">
    <source>
        <dbReference type="Proteomes" id="UP000886812"/>
    </source>
</evidence>
<organism evidence="4 5">
    <name type="scientific">Candidatus Spyradosoma merdigallinarum</name>
    <dbReference type="NCBI Taxonomy" id="2840950"/>
    <lineage>
        <taxon>Bacteria</taxon>
        <taxon>Pseudomonadati</taxon>
        <taxon>Verrucomicrobiota</taxon>
        <taxon>Opitutia</taxon>
        <taxon>Opitutia incertae sedis</taxon>
        <taxon>Candidatus Spyradosoma</taxon>
    </lineage>
</organism>
<reference evidence="4" key="2">
    <citation type="journal article" date="2021" name="PeerJ">
        <title>Extensive microbial diversity within the chicken gut microbiome revealed by metagenomics and culture.</title>
        <authorList>
            <person name="Gilroy R."/>
            <person name="Ravi A."/>
            <person name="Getino M."/>
            <person name="Pursley I."/>
            <person name="Horton D.L."/>
            <person name="Alikhan N.F."/>
            <person name="Baker D."/>
            <person name="Gharbi K."/>
            <person name="Hall N."/>
            <person name="Watson M."/>
            <person name="Adriaenssens E.M."/>
            <person name="Foster-Nyarko E."/>
            <person name="Jarju S."/>
            <person name="Secka A."/>
            <person name="Antonio M."/>
            <person name="Oren A."/>
            <person name="Chaudhuri R.R."/>
            <person name="La Ragione R."/>
            <person name="Hildebrand F."/>
            <person name="Pallen M.J."/>
        </authorList>
    </citation>
    <scope>NUCLEOTIDE SEQUENCE</scope>
    <source>
        <strain evidence="4">10669</strain>
    </source>
</reference>